<keyword evidence="1" id="KW-0812">Transmembrane</keyword>
<feature type="transmembrane region" description="Helical" evidence="1">
    <location>
        <begin position="121"/>
        <end position="141"/>
    </location>
</feature>
<dbReference type="AlphaFoldDB" id="A0A931PWJ4"/>
<organism evidence="2 3">
    <name type="scientific">Fimbriimonas ginsengisoli</name>
    <dbReference type="NCBI Taxonomy" id="1005039"/>
    <lineage>
        <taxon>Bacteria</taxon>
        <taxon>Bacillati</taxon>
        <taxon>Armatimonadota</taxon>
        <taxon>Fimbriimonadia</taxon>
        <taxon>Fimbriimonadales</taxon>
        <taxon>Fimbriimonadaceae</taxon>
        <taxon>Fimbriimonas</taxon>
    </lineage>
</organism>
<evidence type="ECO:0000256" key="1">
    <source>
        <dbReference type="SAM" id="Phobius"/>
    </source>
</evidence>
<evidence type="ECO:0000313" key="2">
    <source>
        <dbReference type="EMBL" id="MBI1757395.1"/>
    </source>
</evidence>
<accession>A0A931PWJ4</accession>
<feature type="transmembrane region" description="Helical" evidence="1">
    <location>
        <begin position="169"/>
        <end position="191"/>
    </location>
</feature>
<feature type="transmembrane region" description="Helical" evidence="1">
    <location>
        <begin position="78"/>
        <end position="100"/>
    </location>
</feature>
<keyword evidence="1" id="KW-0472">Membrane</keyword>
<gene>
    <name evidence="2" type="ORF">HYR64_09850</name>
</gene>
<comment type="caution">
    <text evidence="2">The sequence shown here is derived from an EMBL/GenBank/DDBJ whole genome shotgun (WGS) entry which is preliminary data.</text>
</comment>
<proteinExistence type="predicted"/>
<dbReference type="GO" id="GO:0016020">
    <property type="term" value="C:membrane"/>
    <property type="evidence" value="ECO:0007669"/>
    <property type="project" value="InterPro"/>
</dbReference>
<protein>
    <submittedName>
        <fullName evidence="2">Succinate dehydrogenase</fullName>
    </submittedName>
</protein>
<dbReference type="EMBL" id="JACOSL010000061">
    <property type="protein sequence ID" value="MBI1757395.1"/>
    <property type="molecule type" value="Genomic_DNA"/>
</dbReference>
<dbReference type="Gene3D" id="1.20.1300.10">
    <property type="entry name" value="Fumarate reductase/succinate dehydrogenase, transmembrane subunit"/>
    <property type="match status" value="1"/>
</dbReference>
<dbReference type="SUPFAM" id="SSF81343">
    <property type="entry name" value="Fumarate reductase respiratory complex transmembrane subunits"/>
    <property type="match status" value="1"/>
</dbReference>
<dbReference type="InterPro" id="IPR034804">
    <property type="entry name" value="SQR/QFR_C/D"/>
</dbReference>
<sequence length="254" mass="28004">MIGFYREAGLGGGNIRLPPMSLAISKENFFWHKVHSLTGIVPVGFYMVQHLTLNSFSLAGPEKFNAVIGFFAGMPKHVLLGMEVVLIWLPLLFHGVYGLFITGRAQNNAFGTTYGWTENKLYTLQRVTGIVVFLFLIYHVLTTTVNAKLNGEQVILYSAWRDKLSGTGYLLLFVYMIGVAACSFHLCHGTWNFCIRWGLTIGDASQRAVHRFSMVLFVLVTLLGWLALFGFLTGGGAEGPVQALRSGPFLASTA</sequence>
<dbReference type="Proteomes" id="UP000727962">
    <property type="component" value="Unassembled WGS sequence"/>
</dbReference>
<reference evidence="2" key="1">
    <citation type="submission" date="2020-07" db="EMBL/GenBank/DDBJ databases">
        <title>Huge and variable diversity of episymbiotic CPR bacteria and DPANN archaea in groundwater ecosystems.</title>
        <authorList>
            <person name="He C.Y."/>
            <person name="Keren R."/>
            <person name="Whittaker M."/>
            <person name="Farag I.F."/>
            <person name="Doudna J."/>
            <person name="Cate J.H.D."/>
            <person name="Banfield J.F."/>
        </authorList>
    </citation>
    <scope>NUCLEOTIDE SEQUENCE</scope>
    <source>
        <strain evidence="2">NC_groundwater_17_Pr7_B-0.1um_64_12</strain>
    </source>
</reference>
<keyword evidence="1" id="KW-1133">Transmembrane helix</keyword>
<name>A0A931PWJ4_FIMGI</name>
<evidence type="ECO:0000313" key="3">
    <source>
        <dbReference type="Proteomes" id="UP000727962"/>
    </source>
</evidence>
<feature type="transmembrane region" description="Helical" evidence="1">
    <location>
        <begin position="212"/>
        <end position="232"/>
    </location>
</feature>